<sequence length="427" mass="48890">MEPRHFAAYEDSVFRHYVHFSTPGVDLPTFEYILSQWDEKRKKFVFTNRNAGEEIACSFNFECVMEHTWFCNEGLLVDHNWDRKNRIWSRLFNKPEAEGASSIAPPKEGPTRRNVEQLFLKLVHSADRRDVKDFVLLQILYQLSMIRCPSSVSDVPRYLYKYVDNIEQVMPQDIDEDVEQPNEAVEKMEWPQQVIYWKSIASMNQALRCNNKNKFKDMIAVDRVKISSLSVKVAKESPSTTIFSDINKESEDAPPGEVPPPEDYRIDTTFEAEINEGENVSKPAKELLTCTGTQREDTGKEITLVDDVPSVGHDTETQTCIDTPREDTGREIKQSEDAPPPAPDTSTENEDAPIRFSRNLNKRKRGTKGTRTKVSAAAPLRGNRCRRVVKPSKWVVIPYTKGKKKKEKDNIGDKAIVEVSGEEEEQV</sequence>
<dbReference type="AlphaFoldDB" id="A0A5P1E1R2"/>
<feature type="compositionally biased region" description="Basic residues" evidence="1">
    <location>
        <begin position="360"/>
        <end position="371"/>
    </location>
</feature>
<accession>A0A5P1E1R2</accession>
<dbReference type="Proteomes" id="UP000243459">
    <property type="component" value="Chromosome 10"/>
</dbReference>
<evidence type="ECO:0000256" key="1">
    <source>
        <dbReference type="SAM" id="MobiDB-lite"/>
    </source>
</evidence>
<gene>
    <name evidence="2" type="ORF">A4U43_C10F9690</name>
</gene>
<organism evidence="2 3">
    <name type="scientific">Asparagus officinalis</name>
    <name type="common">Garden asparagus</name>
    <dbReference type="NCBI Taxonomy" id="4686"/>
    <lineage>
        <taxon>Eukaryota</taxon>
        <taxon>Viridiplantae</taxon>
        <taxon>Streptophyta</taxon>
        <taxon>Embryophyta</taxon>
        <taxon>Tracheophyta</taxon>
        <taxon>Spermatophyta</taxon>
        <taxon>Magnoliopsida</taxon>
        <taxon>Liliopsida</taxon>
        <taxon>Asparagales</taxon>
        <taxon>Asparagaceae</taxon>
        <taxon>Asparagoideae</taxon>
        <taxon>Asparagus</taxon>
    </lineage>
</organism>
<feature type="compositionally biased region" description="Basic and acidic residues" evidence="1">
    <location>
        <begin position="407"/>
        <end position="416"/>
    </location>
</feature>
<protein>
    <submittedName>
        <fullName evidence="2">Uncharacterized protein</fullName>
    </submittedName>
</protein>
<dbReference type="Gramene" id="ONK56524">
    <property type="protein sequence ID" value="ONK56524"/>
    <property type="gene ID" value="A4U43_C10F9690"/>
</dbReference>
<feature type="region of interest" description="Disordered" evidence="1">
    <location>
        <begin position="402"/>
        <end position="427"/>
    </location>
</feature>
<feature type="compositionally biased region" description="Basic and acidic residues" evidence="1">
    <location>
        <begin position="323"/>
        <end position="336"/>
    </location>
</feature>
<evidence type="ECO:0000313" key="3">
    <source>
        <dbReference type="Proteomes" id="UP000243459"/>
    </source>
</evidence>
<dbReference type="EMBL" id="CM007390">
    <property type="protein sequence ID" value="ONK56524.1"/>
    <property type="molecule type" value="Genomic_DNA"/>
</dbReference>
<keyword evidence="3" id="KW-1185">Reference proteome</keyword>
<feature type="region of interest" description="Disordered" evidence="1">
    <location>
        <begin position="310"/>
        <end position="383"/>
    </location>
</feature>
<name>A0A5P1E1R2_ASPOF</name>
<reference evidence="3" key="1">
    <citation type="journal article" date="2017" name="Nat. Commun.">
        <title>The asparagus genome sheds light on the origin and evolution of a young Y chromosome.</title>
        <authorList>
            <person name="Harkess A."/>
            <person name="Zhou J."/>
            <person name="Xu C."/>
            <person name="Bowers J.E."/>
            <person name="Van der Hulst R."/>
            <person name="Ayyampalayam S."/>
            <person name="Mercati F."/>
            <person name="Riccardi P."/>
            <person name="McKain M.R."/>
            <person name="Kakrana A."/>
            <person name="Tang H."/>
            <person name="Ray J."/>
            <person name="Groenendijk J."/>
            <person name="Arikit S."/>
            <person name="Mathioni S.M."/>
            <person name="Nakano M."/>
            <person name="Shan H."/>
            <person name="Telgmann-Rauber A."/>
            <person name="Kanno A."/>
            <person name="Yue Z."/>
            <person name="Chen H."/>
            <person name="Li W."/>
            <person name="Chen Y."/>
            <person name="Xu X."/>
            <person name="Zhang Y."/>
            <person name="Luo S."/>
            <person name="Chen H."/>
            <person name="Gao J."/>
            <person name="Mao Z."/>
            <person name="Pires J.C."/>
            <person name="Luo M."/>
            <person name="Kudrna D."/>
            <person name="Wing R.A."/>
            <person name="Meyers B.C."/>
            <person name="Yi K."/>
            <person name="Kong H."/>
            <person name="Lavrijsen P."/>
            <person name="Sunseri F."/>
            <person name="Falavigna A."/>
            <person name="Ye Y."/>
            <person name="Leebens-Mack J.H."/>
            <person name="Chen G."/>
        </authorList>
    </citation>
    <scope>NUCLEOTIDE SEQUENCE [LARGE SCALE GENOMIC DNA]</scope>
    <source>
        <strain evidence="3">cv. DH0086</strain>
    </source>
</reference>
<proteinExistence type="predicted"/>
<evidence type="ECO:0000313" key="2">
    <source>
        <dbReference type="EMBL" id="ONK56524.1"/>
    </source>
</evidence>